<feature type="region of interest" description="Disordered" evidence="13">
    <location>
        <begin position="1"/>
        <end position="48"/>
    </location>
</feature>
<dbReference type="GO" id="GO:0005886">
    <property type="term" value="C:plasma membrane"/>
    <property type="evidence" value="ECO:0007669"/>
    <property type="project" value="UniProtKB-SubCell"/>
</dbReference>
<evidence type="ECO:0000256" key="10">
    <source>
        <dbReference type="ARBA" id="ARBA00023143"/>
    </source>
</evidence>
<feature type="region of interest" description="Disordered" evidence="13">
    <location>
        <begin position="539"/>
        <end position="569"/>
    </location>
</feature>
<evidence type="ECO:0000313" key="17">
    <source>
        <dbReference type="EMBL" id="ELY20340.1"/>
    </source>
</evidence>
<evidence type="ECO:0000256" key="6">
    <source>
        <dbReference type="ARBA" id="ARBA00022475"/>
    </source>
</evidence>
<dbReference type="InterPro" id="IPR013556">
    <property type="entry name" value="Flag_M-ring_C"/>
</dbReference>
<gene>
    <name evidence="17" type="ORF">HALTITAN_2976</name>
</gene>
<evidence type="ECO:0000256" key="11">
    <source>
        <dbReference type="ARBA" id="ARBA00025936"/>
    </source>
</evidence>
<comment type="caution">
    <text evidence="17">The sequence shown here is derived from an EMBL/GenBank/DDBJ whole genome shotgun (WGS) entry which is preliminary data.</text>
</comment>
<feature type="compositionally biased region" description="Low complexity" evidence="13">
    <location>
        <begin position="29"/>
        <end position="41"/>
    </location>
</feature>
<dbReference type="PRINTS" id="PR01009">
    <property type="entry name" value="FLGMRINGFLIF"/>
</dbReference>
<evidence type="ECO:0000256" key="2">
    <source>
        <dbReference type="ARBA" id="ARBA00004117"/>
    </source>
</evidence>
<evidence type="ECO:0000256" key="12">
    <source>
        <dbReference type="PIRNR" id="PIRNR004862"/>
    </source>
</evidence>
<comment type="function">
    <text evidence="1 12">The M ring may be actively involved in energy transduction.</text>
</comment>
<keyword evidence="17" id="KW-0969">Cilium</keyword>
<evidence type="ECO:0000256" key="5">
    <source>
        <dbReference type="ARBA" id="ARBA00017949"/>
    </source>
</evidence>
<evidence type="ECO:0000256" key="7">
    <source>
        <dbReference type="ARBA" id="ARBA00022692"/>
    </source>
</evidence>
<organism evidence="17 18">
    <name type="scientific">Vreelandella titanicae BH1</name>
    <dbReference type="NCBI Taxonomy" id="1204738"/>
    <lineage>
        <taxon>Bacteria</taxon>
        <taxon>Pseudomonadati</taxon>
        <taxon>Pseudomonadota</taxon>
        <taxon>Gammaproteobacteria</taxon>
        <taxon>Oceanospirillales</taxon>
        <taxon>Halomonadaceae</taxon>
        <taxon>Vreelandella</taxon>
    </lineage>
</organism>
<dbReference type="Pfam" id="PF08345">
    <property type="entry name" value="YscJ_FliF_C"/>
    <property type="match status" value="1"/>
</dbReference>
<evidence type="ECO:0000256" key="4">
    <source>
        <dbReference type="ARBA" id="ARBA00007971"/>
    </source>
</evidence>
<evidence type="ECO:0000313" key="18">
    <source>
        <dbReference type="Proteomes" id="UP000011651"/>
    </source>
</evidence>
<dbReference type="PATRIC" id="fig|1204738.3.peg.4470"/>
<comment type="similarity">
    <text evidence="4 12">Belongs to the FliF family.</text>
</comment>
<dbReference type="InterPro" id="IPR006182">
    <property type="entry name" value="FliF_N_dom"/>
</dbReference>
<keyword evidence="8 14" id="KW-1133">Transmembrane helix</keyword>
<sequence length="604" mass="65946">MPAPLEGRMSETGATAGRQNSTNQAAPRSGNINSGSTGSGNTERDTSGSAFERTLKQLRGNPLVALLIAGAASIAIVAALFMWASSPEYRVLYSNLSEADGGSIINELDTRGIPYQFSEGGQALMVPSDQVHTLRLQLAEQGLPRGGNLGLELMDSQAFGISQFAEQINYQRGLEGELARSIESLGPVESVRVHLSMAKPSVFIRDREPAKASVVMTLLPGRVLGEGQVSAIVHMVSGSVPDLAAEDVTVVNQDGRLLSAETSNGNDLDGSQLEYIVEVERSYQQRIEHILTPILGRDNVRAQVAAQIDFSRREQTSERYGPNQPPNEAAVRSRQLSLTFDGEDPLATGIPGALSNTPPGTLPSPINQPEGEEEDANQQEDVPPEALRNLRQDDVINYEVDRSIEHVQHRLGQIERLSAAVVVNYRSEMNDEGEWVDVALTDEEIAQIERLVRQAMGFSQLRGDEVEVVNSPFARSVEETAEVEWWKDPSVLSLAGKVGRYLLVALAILLLYLLILRPLIKRYTQTPVMAAATPGGTLAASVGGEDDDEEGEEPSGESDETYAKPKRRRKTSLYEHNLNDLREMAQEDPRMVAMIIRSWMNANE</sequence>
<evidence type="ECO:0000256" key="8">
    <source>
        <dbReference type="ARBA" id="ARBA00022989"/>
    </source>
</evidence>
<name>L9U608_9GAMM</name>
<dbReference type="InterPro" id="IPR045851">
    <property type="entry name" value="AMP-bd_C_sf"/>
</dbReference>
<keyword evidence="10 12" id="KW-0975">Bacterial flagellum</keyword>
<accession>L9U608</accession>
<dbReference type="EMBL" id="AOPO01000020">
    <property type="protein sequence ID" value="ELY20340.1"/>
    <property type="molecule type" value="Genomic_DNA"/>
</dbReference>
<feature type="domain" description="Flagellar M-ring C-terminal" evidence="16">
    <location>
        <begin position="291"/>
        <end position="473"/>
    </location>
</feature>
<keyword evidence="17" id="KW-0966">Cell projection</keyword>
<dbReference type="PANTHER" id="PTHR30046">
    <property type="entry name" value="FLAGELLAR M-RING PROTEIN"/>
    <property type="match status" value="1"/>
</dbReference>
<evidence type="ECO:0000259" key="16">
    <source>
        <dbReference type="Pfam" id="PF08345"/>
    </source>
</evidence>
<evidence type="ECO:0000256" key="3">
    <source>
        <dbReference type="ARBA" id="ARBA00004651"/>
    </source>
</evidence>
<feature type="transmembrane region" description="Helical" evidence="14">
    <location>
        <begin position="498"/>
        <end position="516"/>
    </location>
</feature>
<proteinExistence type="inferred from homology"/>
<feature type="compositionally biased region" description="Acidic residues" evidence="13">
    <location>
        <begin position="544"/>
        <end position="560"/>
    </location>
</feature>
<dbReference type="GO" id="GO:0009431">
    <property type="term" value="C:bacterial-type flagellum basal body, MS ring"/>
    <property type="evidence" value="ECO:0007669"/>
    <property type="project" value="InterPro"/>
</dbReference>
<evidence type="ECO:0000256" key="13">
    <source>
        <dbReference type="SAM" id="MobiDB-lite"/>
    </source>
</evidence>
<evidence type="ECO:0000259" key="15">
    <source>
        <dbReference type="Pfam" id="PF01514"/>
    </source>
</evidence>
<feature type="region of interest" description="Disordered" evidence="13">
    <location>
        <begin position="311"/>
        <end position="390"/>
    </location>
</feature>
<dbReference type="InterPro" id="IPR043427">
    <property type="entry name" value="YscJ/FliF"/>
</dbReference>
<keyword evidence="9 14" id="KW-0472">Membrane</keyword>
<dbReference type="AlphaFoldDB" id="L9U608"/>
<protein>
    <recommendedName>
        <fullName evidence="5 12">Flagellar M-ring protein</fullName>
    </recommendedName>
</protein>
<dbReference type="GO" id="GO:0003774">
    <property type="term" value="F:cytoskeletal motor activity"/>
    <property type="evidence" value="ECO:0007669"/>
    <property type="project" value="InterPro"/>
</dbReference>
<dbReference type="Pfam" id="PF01514">
    <property type="entry name" value="YscJ_FliF"/>
    <property type="match status" value="1"/>
</dbReference>
<feature type="compositionally biased region" description="Polar residues" evidence="13">
    <location>
        <begin position="17"/>
        <end position="26"/>
    </location>
</feature>
<dbReference type="GO" id="GO:0071973">
    <property type="term" value="P:bacterial-type flagellum-dependent cell motility"/>
    <property type="evidence" value="ECO:0007669"/>
    <property type="project" value="InterPro"/>
</dbReference>
<dbReference type="NCBIfam" id="TIGR00206">
    <property type="entry name" value="fliF"/>
    <property type="match status" value="1"/>
</dbReference>
<keyword evidence="17" id="KW-0282">Flagellum</keyword>
<dbReference type="PANTHER" id="PTHR30046:SF0">
    <property type="entry name" value="FLAGELLAR M-RING PROTEIN"/>
    <property type="match status" value="1"/>
</dbReference>
<dbReference type="Proteomes" id="UP000011651">
    <property type="component" value="Unassembled WGS sequence"/>
</dbReference>
<evidence type="ECO:0000256" key="9">
    <source>
        <dbReference type="ARBA" id="ARBA00023136"/>
    </source>
</evidence>
<reference evidence="17 18" key="1">
    <citation type="journal article" date="2013" name="Genome Announc.">
        <title>Draft Genome of the Marine Gammaproteobacterium Halomonas titanicae.</title>
        <authorList>
            <person name="Sanchez-Porro C."/>
            <person name="de la Haba R.R."/>
            <person name="Cruz-Hernandez N."/>
            <person name="Gonzalez J.M."/>
            <person name="Reyes-Guirao C."/>
            <person name="Navarro-Sampedro L."/>
            <person name="Carballo M."/>
            <person name="Ventosa A."/>
        </authorList>
    </citation>
    <scope>NUCLEOTIDE SEQUENCE [LARGE SCALE GENOMIC DNA]</scope>
    <source>
        <strain evidence="17 18">BH1</strain>
    </source>
</reference>
<keyword evidence="6" id="KW-1003">Cell membrane</keyword>
<dbReference type="PIRSF" id="PIRSF004862">
    <property type="entry name" value="FliF"/>
    <property type="match status" value="1"/>
</dbReference>
<dbReference type="InterPro" id="IPR000067">
    <property type="entry name" value="FlgMring_FliF"/>
</dbReference>
<dbReference type="Gene3D" id="3.30.300.30">
    <property type="match status" value="1"/>
</dbReference>
<feature type="transmembrane region" description="Helical" evidence="14">
    <location>
        <begin position="63"/>
        <end position="84"/>
    </location>
</feature>
<evidence type="ECO:0000256" key="14">
    <source>
        <dbReference type="SAM" id="Phobius"/>
    </source>
</evidence>
<feature type="compositionally biased region" description="Polar residues" evidence="13">
    <location>
        <begin position="354"/>
        <end position="367"/>
    </location>
</feature>
<comment type="subcellular location">
    <subcellularLocation>
        <location evidence="2 12">Bacterial flagellum basal body</location>
    </subcellularLocation>
    <subcellularLocation>
        <location evidence="3">Cell membrane</location>
        <topology evidence="3">Multi-pass membrane protein</topology>
    </subcellularLocation>
</comment>
<evidence type="ECO:0000256" key="1">
    <source>
        <dbReference type="ARBA" id="ARBA00003820"/>
    </source>
</evidence>
<feature type="domain" description="Flagellar M-ring N-terminal" evidence="15">
    <location>
        <begin position="85"/>
        <end position="259"/>
    </location>
</feature>
<keyword evidence="7 14" id="KW-0812">Transmembrane</keyword>
<comment type="subunit">
    <text evidence="11">The basal body constitutes a major portion of the flagellar organelle and consists of four rings (L,P,S, and M) mounted on a central rod. The M ring is integral to the inner membrane of the cell and may be connected to the flagellar rod via the S ring. The S (supramembrane ring) lies just distal to the M ring. The L and P rings lie in the outer membrane and the periplasmic space, respectively.</text>
</comment>